<keyword evidence="3" id="KW-1185">Reference proteome</keyword>
<keyword evidence="1" id="KW-0732">Signal</keyword>
<evidence type="ECO:0008006" key="4">
    <source>
        <dbReference type="Google" id="ProtNLM"/>
    </source>
</evidence>
<protein>
    <recommendedName>
        <fullName evidence="4">Secreted protein</fullName>
    </recommendedName>
</protein>
<dbReference type="EMBL" id="JAMKOV010000002">
    <property type="protein sequence ID" value="KAI8043257.1"/>
    <property type="molecule type" value="Genomic_DNA"/>
</dbReference>
<dbReference type="Proteomes" id="UP001059596">
    <property type="component" value="Unassembled WGS sequence"/>
</dbReference>
<evidence type="ECO:0000313" key="2">
    <source>
        <dbReference type="EMBL" id="KAI8043257.1"/>
    </source>
</evidence>
<comment type="caution">
    <text evidence="2">The sequence shown here is derived from an EMBL/GenBank/DDBJ whole genome shotgun (WGS) entry which is preliminary data.</text>
</comment>
<reference evidence="2" key="1">
    <citation type="journal article" date="2023" name="Genome Biol. Evol.">
        <title>Long-read-based Genome Assembly of Drosophila gunungcola Reveals Fewer Chemosensory Genes in Flower-breeding Species.</title>
        <authorList>
            <person name="Negi A."/>
            <person name="Liao B.Y."/>
            <person name="Yeh S.D."/>
        </authorList>
    </citation>
    <scope>NUCLEOTIDE SEQUENCE</scope>
    <source>
        <strain evidence="2">Sukarami</strain>
    </source>
</reference>
<gene>
    <name evidence="2" type="ORF">M5D96_004584</name>
</gene>
<proteinExistence type="predicted"/>
<dbReference type="AlphaFoldDB" id="A0A9P9YUE0"/>
<feature type="signal peptide" evidence="1">
    <location>
        <begin position="1"/>
        <end position="19"/>
    </location>
</feature>
<sequence>GVVALAVVVLTLSCPAGVPELLGGCSSSRNSRTAPPCRPALAPWTTRPDVVVIFLRVSATVRKGVRKTCISFIHTSCFYIKMFWKACFFF</sequence>
<accession>A0A9P9YUE0</accession>
<feature type="non-terminal residue" evidence="2">
    <location>
        <position position="1"/>
    </location>
</feature>
<organism evidence="2 3">
    <name type="scientific">Drosophila gunungcola</name>
    <name type="common">fruit fly</name>
    <dbReference type="NCBI Taxonomy" id="103775"/>
    <lineage>
        <taxon>Eukaryota</taxon>
        <taxon>Metazoa</taxon>
        <taxon>Ecdysozoa</taxon>
        <taxon>Arthropoda</taxon>
        <taxon>Hexapoda</taxon>
        <taxon>Insecta</taxon>
        <taxon>Pterygota</taxon>
        <taxon>Neoptera</taxon>
        <taxon>Endopterygota</taxon>
        <taxon>Diptera</taxon>
        <taxon>Brachycera</taxon>
        <taxon>Muscomorpha</taxon>
        <taxon>Ephydroidea</taxon>
        <taxon>Drosophilidae</taxon>
        <taxon>Drosophila</taxon>
        <taxon>Sophophora</taxon>
    </lineage>
</organism>
<evidence type="ECO:0000313" key="3">
    <source>
        <dbReference type="Proteomes" id="UP001059596"/>
    </source>
</evidence>
<feature type="chain" id="PRO_5040326651" description="Secreted protein" evidence="1">
    <location>
        <begin position="20"/>
        <end position="90"/>
    </location>
</feature>
<name>A0A9P9YUE0_9MUSC</name>
<evidence type="ECO:0000256" key="1">
    <source>
        <dbReference type="SAM" id="SignalP"/>
    </source>
</evidence>